<protein>
    <submittedName>
        <fullName evidence="1">Uncharacterized protein</fullName>
    </submittedName>
</protein>
<organism evidence="1 2">
    <name type="scientific">Candidatus Nomurabacteria bacterium RIFCSPHIGHO2_01_FULL_39_10</name>
    <dbReference type="NCBI Taxonomy" id="1801733"/>
    <lineage>
        <taxon>Bacteria</taxon>
        <taxon>Candidatus Nomuraibacteriota</taxon>
    </lineage>
</organism>
<dbReference type="AlphaFoldDB" id="A0A1F6V869"/>
<dbReference type="Proteomes" id="UP000178700">
    <property type="component" value="Unassembled WGS sequence"/>
</dbReference>
<comment type="caution">
    <text evidence="1">The sequence shown here is derived from an EMBL/GenBank/DDBJ whole genome shotgun (WGS) entry which is preliminary data.</text>
</comment>
<evidence type="ECO:0000313" key="2">
    <source>
        <dbReference type="Proteomes" id="UP000178700"/>
    </source>
</evidence>
<name>A0A1F6V869_9BACT</name>
<sequence length="171" mass="19575">MPRTLDTVIDNSTKNPFDANYQHGTIHPQYSSPKNTSIIPLFPEEETYFRQKGFAVIYTDDIPNIDTLPQKSVTYPFILMSQKSDYLAKGNLQIILSEMGRTLHAGHCHPSVIALDRLVNTIEHDILSKAKYFNNKDNPITILLEDEPWLPVISLLHEKYGNLKTYRTVTD</sequence>
<accession>A0A1F6V869</accession>
<proteinExistence type="predicted"/>
<gene>
    <name evidence="1" type="ORF">A2642_04115</name>
</gene>
<dbReference type="EMBL" id="MFTJ01000022">
    <property type="protein sequence ID" value="OGI65689.1"/>
    <property type="molecule type" value="Genomic_DNA"/>
</dbReference>
<evidence type="ECO:0000313" key="1">
    <source>
        <dbReference type="EMBL" id="OGI65689.1"/>
    </source>
</evidence>
<reference evidence="1 2" key="1">
    <citation type="journal article" date="2016" name="Nat. Commun.">
        <title>Thousands of microbial genomes shed light on interconnected biogeochemical processes in an aquifer system.</title>
        <authorList>
            <person name="Anantharaman K."/>
            <person name="Brown C.T."/>
            <person name="Hug L.A."/>
            <person name="Sharon I."/>
            <person name="Castelle C.J."/>
            <person name="Probst A.J."/>
            <person name="Thomas B.C."/>
            <person name="Singh A."/>
            <person name="Wilkins M.J."/>
            <person name="Karaoz U."/>
            <person name="Brodie E.L."/>
            <person name="Williams K.H."/>
            <person name="Hubbard S.S."/>
            <person name="Banfield J.F."/>
        </authorList>
    </citation>
    <scope>NUCLEOTIDE SEQUENCE [LARGE SCALE GENOMIC DNA]</scope>
</reference>